<dbReference type="EMBL" id="HBIE01021688">
    <property type="protein sequence ID" value="CAE0311688.1"/>
    <property type="molecule type" value="Transcribed_RNA"/>
</dbReference>
<feature type="domain" description="MYND-type" evidence="5">
    <location>
        <begin position="143"/>
        <end position="181"/>
    </location>
</feature>
<evidence type="ECO:0000256" key="2">
    <source>
        <dbReference type="ARBA" id="ARBA00022771"/>
    </source>
</evidence>
<dbReference type="PROSITE" id="PS01360">
    <property type="entry name" value="ZF_MYND_1"/>
    <property type="match status" value="1"/>
</dbReference>
<gene>
    <name evidence="6" type="ORF">FEHR0123_LOCUS6608</name>
</gene>
<keyword evidence="1" id="KW-0479">Metal-binding</keyword>
<dbReference type="AlphaFoldDB" id="A0A7S3I3N2"/>
<dbReference type="GO" id="GO:0008270">
    <property type="term" value="F:zinc ion binding"/>
    <property type="evidence" value="ECO:0007669"/>
    <property type="project" value="UniProtKB-KW"/>
</dbReference>
<proteinExistence type="predicted"/>
<evidence type="ECO:0000256" key="4">
    <source>
        <dbReference type="PROSITE-ProRule" id="PRU00134"/>
    </source>
</evidence>
<sequence>MALVKSLHFKRAEGEERNLSASLITVLNRMPIDLVQPNRQGGRVLKKVEVRNFVLFVTHSFRLLIIMQSVDKNCLDSDENQHQKTSLQQMLRKYAMFETAFPLSKRLVESLRGDVLWFSHSSQEGFCKLTPFYESEESKYQTCAMCDRVGMDLKVCSRCRKAYYCNQVCQKTHYPNHKKHCIVKTVEMLTGAANALAAKAAAGQ</sequence>
<keyword evidence="3" id="KW-0862">Zinc</keyword>
<dbReference type="SUPFAM" id="SSF144232">
    <property type="entry name" value="HIT/MYND zinc finger-like"/>
    <property type="match status" value="1"/>
</dbReference>
<protein>
    <recommendedName>
        <fullName evidence="5">MYND-type domain-containing protein</fullName>
    </recommendedName>
</protein>
<dbReference type="InterPro" id="IPR002893">
    <property type="entry name" value="Znf_MYND"/>
</dbReference>
<keyword evidence="2 4" id="KW-0863">Zinc-finger</keyword>
<evidence type="ECO:0000259" key="5">
    <source>
        <dbReference type="PROSITE" id="PS50865"/>
    </source>
</evidence>
<evidence type="ECO:0000313" key="6">
    <source>
        <dbReference type="EMBL" id="CAE0311688.1"/>
    </source>
</evidence>
<organism evidence="6">
    <name type="scientific">Favella ehrenbergii</name>
    <dbReference type="NCBI Taxonomy" id="182087"/>
    <lineage>
        <taxon>Eukaryota</taxon>
        <taxon>Sar</taxon>
        <taxon>Alveolata</taxon>
        <taxon>Ciliophora</taxon>
        <taxon>Intramacronucleata</taxon>
        <taxon>Spirotrichea</taxon>
        <taxon>Choreotrichia</taxon>
        <taxon>Tintinnida</taxon>
        <taxon>Xystonellidae</taxon>
        <taxon>Favella</taxon>
    </lineage>
</organism>
<accession>A0A7S3I3N2</accession>
<reference evidence="6" key="1">
    <citation type="submission" date="2021-01" db="EMBL/GenBank/DDBJ databases">
        <authorList>
            <person name="Corre E."/>
            <person name="Pelletier E."/>
            <person name="Niang G."/>
            <person name="Scheremetjew M."/>
            <person name="Finn R."/>
            <person name="Kale V."/>
            <person name="Holt S."/>
            <person name="Cochrane G."/>
            <person name="Meng A."/>
            <person name="Brown T."/>
            <person name="Cohen L."/>
        </authorList>
    </citation>
    <scope>NUCLEOTIDE SEQUENCE</scope>
    <source>
        <strain evidence="6">Fehren 1</strain>
    </source>
</reference>
<evidence type="ECO:0000256" key="3">
    <source>
        <dbReference type="ARBA" id="ARBA00022833"/>
    </source>
</evidence>
<dbReference type="Gene3D" id="6.10.140.2220">
    <property type="match status" value="1"/>
</dbReference>
<dbReference type="PROSITE" id="PS50865">
    <property type="entry name" value="ZF_MYND_2"/>
    <property type="match status" value="1"/>
</dbReference>
<name>A0A7S3I3N2_9SPIT</name>
<evidence type="ECO:0000256" key="1">
    <source>
        <dbReference type="ARBA" id="ARBA00022723"/>
    </source>
</evidence>
<dbReference type="Pfam" id="PF01753">
    <property type="entry name" value="zf-MYND"/>
    <property type="match status" value="1"/>
</dbReference>